<evidence type="ECO:0000313" key="2">
    <source>
        <dbReference type="Proteomes" id="UP000789845"/>
    </source>
</evidence>
<organism evidence="1 2">
    <name type="scientific">Pseudoneobacillus rhizosphaerae</name>
    <dbReference type="NCBI Taxonomy" id="2880968"/>
    <lineage>
        <taxon>Bacteria</taxon>
        <taxon>Bacillati</taxon>
        <taxon>Bacillota</taxon>
        <taxon>Bacilli</taxon>
        <taxon>Bacillales</taxon>
        <taxon>Bacillaceae</taxon>
        <taxon>Pseudoneobacillus</taxon>
    </lineage>
</organism>
<dbReference type="PANTHER" id="PTHR37031:SF2">
    <property type="entry name" value="PHOD-LIKE PHOSPHATASE METALLOPHOSPHATASE DOMAIN-CONTAINING PROTEIN"/>
    <property type="match status" value="1"/>
</dbReference>
<comment type="caution">
    <text evidence="1">The sequence shown here is derived from an EMBL/GenBank/DDBJ whole genome shotgun (WGS) entry which is preliminary data.</text>
</comment>
<proteinExistence type="predicted"/>
<name>A0A9C7L8U1_9BACI</name>
<evidence type="ECO:0000313" key="1">
    <source>
        <dbReference type="EMBL" id="CAG9607171.1"/>
    </source>
</evidence>
<dbReference type="PANTHER" id="PTHR37031">
    <property type="entry name" value="METALLOPHOSPHATASE BINDING DOMAIN PROTEIN"/>
    <property type="match status" value="1"/>
</dbReference>
<gene>
    <name evidence="1" type="ORF">NEOCIP111885_00861</name>
</gene>
<dbReference type="AlphaFoldDB" id="A0A9C7L8U1"/>
<accession>A0A9C7L8U1</accession>
<dbReference type="EMBL" id="CAKJTG010000004">
    <property type="protein sequence ID" value="CAG9607171.1"/>
    <property type="molecule type" value="Genomic_DNA"/>
</dbReference>
<reference evidence="1" key="1">
    <citation type="submission" date="2021-10" db="EMBL/GenBank/DDBJ databases">
        <authorList>
            <person name="Criscuolo A."/>
        </authorList>
    </citation>
    <scope>NUCLEOTIDE SEQUENCE</scope>
    <source>
        <strain evidence="1">CIP111885</strain>
    </source>
</reference>
<dbReference type="InterPro" id="IPR038607">
    <property type="entry name" value="PhoD-like_sf"/>
</dbReference>
<sequence length="682" mass="79075">MNSFQLPTILCGPIVRRVEPEKAYIWIALCNPYHIEASLYKINSNLSYQLIPTKTDTKTIQMGNQLYVYLAEIRPSEGTLPTNILIGYNLHFRRDSEYLDLSSFNLLTPNSPQSIVYGQLKYPTFIIKNTDTQILYGSCRKLHSEGEDTLVQADSLIEKQCINLDNRPDSLFLLGDQIYADDIADPLLPVISIIGKNLIGQKENLHQLEHRLNQAPFQTSLLQINGRQYIMENFCQFTSTHSHNHLIEFGEYAAHYLLSWSPDLWDLAHEHNLFKSFDEAVTNNEIYFVFTTEEHQIKEQLFEKRKIKKRYLEQQEALTSTQQNLYKIRRLFANISTYMLFDDHDITDDWNLSFDWKNNVFNAPLGRHVVANGLSAYWAFQGWGNQPDSFDSSFLKIMRKYFHSLTNGEVTHYLEKWVNLLWNFNRWHFVTSTSPKSLFLDTRTQREYEFHPQPVKWIKHIKEHPPSPKLISEHGWQIASQLLIESGWRRNSPLIIASPTPVYGLGLIESFLNDYIYPLRVVGVEIQNKIDFEAWKYNGRGFTEFLQLVATWNPSQCIILSGDVHYASAVKSEVTFLDGQVLDIHQYTSSPIKNMSFSGVGGLLMKLIMKWNSLSRKNKGIKRYCDSSYHIVKTTIPPASYIWTDNLKYCSFEEGSIIETNNNLGLLSITSNLINNKLLENK</sequence>
<protein>
    <recommendedName>
        <fullName evidence="3">PhoD-like phosphatase metallophosphatase domain-containing protein</fullName>
    </recommendedName>
</protein>
<keyword evidence="2" id="KW-1185">Reference proteome</keyword>
<dbReference type="RefSeq" id="WP_230495443.1">
    <property type="nucleotide sequence ID" value="NZ_CAKJTG010000004.1"/>
</dbReference>
<dbReference type="Gene3D" id="3.60.21.70">
    <property type="entry name" value="PhoD-like phosphatase"/>
    <property type="match status" value="1"/>
</dbReference>
<dbReference type="Proteomes" id="UP000789845">
    <property type="component" value="Unassembled WGS sequence"/>
</dbReference>
<evidence type="ECO:0008006" key="3">
    <source>
        <dbReference type="Google" id="ProtNLM"/>
    </source>
</evidence>